<sequence length="96" mass="10422">MALHAAKGKLIGVIGDEDTCVGFLLGGIGEMNKNRHPNFMVVDKSKFEFCTVLIISSGAGVHYRSSLQHSLVLVTGDNENCSAIISFRTERIERIG</sequence>
<organism evidence="5 6">
    <name type="scientific">Tigriopus californicus</name>
    <name type="common">Marine copepod</name>
    <dbReference type="NCBI Taxonomy" id="6832"/>
    <lineage>
        <taxon>Eukaryota</taxon>
        <taxon>Metazoa</taxon>
        <taxon>Ecdysozoa</taxon>
        <taxon>Arthropoda</taxon>
        <taxon>Crustacea</taxon>
        <taxon>Multicrustacea</taxon>
        <taxon>Hexanauplia</taxon>
        <taxon>Copepoda</taxon>
        <taxon>Harpacticoida</taxon>
        <taxon>Harpacticidae</taxon>
        <taxon>Tigriopus</taxon>
    </lineage>
</organism>
<dbReference type="AlphaFoldDB" id="A0A553NTE5"/>
<dbReference type="Proteomes" id="UP000318571">
    <property type="component" value="Chromosome 1"/>
</dbReference>
<dbReference type="SUPFAM" id="SSF159468">
    <property type="entry name" value="AtpF-like"/>
    <property type="match status" value="1"/>
</dbReference>
<gene>
    <name evidence="5" type="ORF">TCAL_15102</name>
</gene>
<proteinExistence type="inferred from homology"/>
<evidence type="ECO:0000313" key="5">
    <source>
        <dbReference type="EMBL" id="TRY68705.1"/>
    </source>
</evidence>
<evidence type="ECO:0000256" key="4">
    <source>
        <dbReference type="ARBA" id="ARBA00023065"/>
    </source>
</evidence>
<evidence type="ECO:0000313" key="6">
    <source>
        <dbReference type="Proteomes" id="UP000318571"/>
    </source>
</evidence>
<accession>A0A553NTE5</accession>
<protein>
    <recommendedName>
        <fullName evidence="7">V-type proton ATPase subunit F</fullName>
    </recommendedName>
</protein>
<evidence type="ECO:0000256" key="1">
    <source>
        <dbReference type="ARBA" id="ARBA00010148"/>
    </source>
</evidence>
<dbReference type="PANTHER" id="PTHR13861">
    <property type="entry name" value="VACUOLAR ATP SYNTHASE SUBUNIT F"/>
    <property type="match status" value="1"/>
</dbReference>
<comment type="caution">
    <text evidence="5">The sequence shown here is derived from an EMBL/GenBank/DDBJ whole genome shotgun (WGS) entry which is preliminary data.</text>
</comment>
<keyword evidence="3" id="KW-0375">Hydrogen ion transport</keyword>
<evidence type="ECO:0000256" key="3">
    <source>
        <dbReference type="ARBA" id="ARBA00022781"/>
    </source>
</evidence>
<comment type="similarity">
    <text evidence="1">Belongs to the V-ATPase F subunit family.</text>
</comment>
<dbReference type="Gene3D" id="3.40.50.10580">
    <property type="entry name" value="ATPase, V1 complex, subunit F"/>
    <property type="match status" value="1"/>
</dbReference>
<dbReference type="InterPro" id="IPR008218">
    <property type="entry name" value="ATPase_V1-cplx_f_g_su"/>
</dbReference>
<dbReference type="EMBL" id="VCGU01000010">
    <property type="protein sequence ID" value="TRY68705.1"/>
    <property type="molecule type" value="Genomic_DNA"/>
</dbReference>
<keyword evidence="4" id="KW-0406">Ion transport</keyword>
<dbReference type="InterPro" id="IPR036906">
    <property type="entry name" value="ATPase_V1_fsu_sf"/>
</dbReference>
<keyword evidence="2" id="KW-0813">Transport</keyword>
<evidence type="ECO:0008006" key="7">
    <source>
        <dbReference type="Google" id="ProtNLM"/>
    </source>
</evidence>
<evidence type="ECO:0000256" key="2">
    <source>
        <dbReference type="ARBA" id="ARBA00022448"/>
    </source>
</evidence>
<dbReference type="STRING" id="6832.A0A553NTE5"/>
<dbReference type="GO" id="GO:0046961">
    <property type="term" value="F:proton-transporting ATPase activity, rotational mechanism"/>
    <property type="evidence" value="ECO:0007669"/>
    <property type="project" value="InterPro"/>
</dbReference>
<dbReference type="Pfam" id="PF01990">
    <property type="entry name" value="ATP-synt_F"/>
    <property type="match status" value="1"/>
</dbReference>
<dbReference type="GO" id="GO:0016020">
    <property type="term" value="C:membrane"/>
    <property type="evidence" value="ECO:0007669"/>
    <property type="project" value="TreeGrafter"/>
</dbReference>
<reference evidence="5 6" key="1">
    <citation type="journal article" date="2018" name="Nat. Ecol. Evol.">
        <title>Genomic signatures of mitonuclear coevolution across populations of Tigriopus californicus.</title>
        <authorList>
            <person name="Barreto F.S."/>
            <person name="Watson E.T."/>
            <person name="Lima T.G."/>
            <person name="Willett C.S."/>
            <person name="Edmands S."/>
            <person name="Li W."/>
            <person name="Burton R.S."/>
        </authorList>
    </citation>
    <scope>NUCLEOTIDE SEQUENCE [LARGE SCALE GENOMIC DNA]</scope>
    <source>
        <strain evidence="5 6">San Diego</strain>
    </source>
</reference>
<dbReference type="PANTHER" id="PTHR13861:SF2">
    <property type="entry name" value="V-TYPE PROTON ATPASE SUBUNIT F"/>
    <property type="match status" value="1"/>
</dbReference>
<name>A0A553NTE5_TIGCA</name>
<keyword evidence="6" id="KW-1185">Reference proteome</keyword>